<organism evidence="1">
    <name type="scientific">Anguilla anguilla</name>
    <name type="common">European freshwater eel</name>
    <name type="synonym">Muraena anguilla</name>
    <dbReference type="NCBI Taxonomy" id="7936"/>
    <lineage>
        <taxon>Eukaryota</taxon>
        <taxon>Metazoa</taxon>
        <taxon>Chordata</taxon>
        <taxon>Craniata</taxon>
        <taxon>Vertebrata</taxon>
        <taxon>Euteleostomi</taxon>
        <taxon>Actinopterygii</taxon>
        <taxon>Neopterygii</taxon>
        <taxon>Teleostei</taxon>
        <taxon>Anguilliformes</taxon>
        <taxon>Anguillidae</taxon>
        <taxon>Anguilla</taxon>
    </lineage>
</organism>
<name>A0A0E9U531_ANGAN</name>
<dbReference type="EMBL" id="GBXM01047651">
    <property type="protein sequence ID" value="JAH60926.1"/>
    <property type="molecule type" value="Transcribed_RNA"/>
</dbReference>
<protein>
    <submittedName>
        <fullName evidence="1">Uncharacterized protein</fullName>
    </submittedName>
</protein>
<accession>A0A0E9U531</accession>
<dbReference type="AlphaFoldDB" id="A0A0E9U531"/>
<proteinExistence type="predicted"/>
<reference evidence="1" key="2">
    <citation type="journal article" date="2015" name="Fish Shellfish Immunol.">
        <title>Early steps in the European eel (Anguilla anguilla)-Vibrio vulnificus interaction in the gills: Role of the RtxA13 toxin.</title>
        <authorList>
            <person name="Callol A."/>
            <person name="Pajuelo D."/>
            <person name="Ebbesson L."/>
            <person name="Teles M."/>
            <person name="MacKenzie S."/>
            <person name="Amaro C."/>
        </authorList>
    </citation>
    <scope>NUCLEOTIDE SEQUENCE</scope>
</reference>
<sequence>MYFPTKLGKPFLYGPCFVHGGIVMPQTG</sequence>
<reference evidence="1" key="1">
    <citation type="submission" date="2014-11" db="EMBL/GenBank/DDBJ databases">
        <authorList>
            <person name="Amaro Gonzalez C."/>
        </authorList>
    </citation>
    <scope>NUCLEOTIDE SEQUENCE</scope>
</reference>
<evidence type="ECO:0000313" key="1">
    <source>
        <dbReference type="EMBL" id="JAH60926.1"/>
    </source>
</evidence>